<evidence type="ECO:0000256" key="1">
    <source>
        <dbReference type="ARBA" id="ARBA00004141"/>
    </source>
</evidence>
<sequence length="273" mass="28042">MGGVQLSQHIVGPTLVIICVLMVITAAAVYWSTSLGSAWTVPRAAVRAVVQLTVVAAILTAALRSLGTSLAVLSVMFVAAAVTAARRSQSDGSWLLAAALATGMIVVVPLLLASGLVPLTGVALVPIVGILLGSTMTAVSVAARRALDTLGTRAGEVEALLALGFTDRLARMEMIGPTAADALLPNLDQTRTVGLVTLPGAFVGVLLSTGSATQAGAVQILILLSILVSQTCAVAVTLELVARGAIRRAGREPGSRRWPLSFWRRRSASDTPH</sequence>
<dbReference type="eggNOG" id="COG0390">
    <property type="taxonomic scope" value="Bacteria"/>
</dbReference>
<dbReference type="EMBL" id="JALN02000001">
    <property type="protein sequence ID" value="KDF01444.1"/>
    <property type="molecule type" value="Genomic_DNA"/>
</dbReference>
<proteinExistence type="inferred from homology"/>
<dbReference type="PANTHER" id="PTHR30028">
    <property type="entry name" value="UPF0014 INNER MEMBRANE PROTEIN YBBM-RELATED"/>
    <property type="match status" value="1"/>
</dbReference>
<keyword evidence="8" id="KW-1185">Reference proteome</keyword>
<evidence type="ECO:0000256" key="2">
    <source>
        <dbReference type="ARBA" id="ARBA00005268"/>
    </source>
</evidence>
<feature type="transmembrane region" description="Helical" evidence="6">
    <location>
        <begin position="44"/>
        <end position="63"/>
    </location>
</feature>
<dbReference type="Proteomes" id="UP000022835">
    <property type="component" value="Unassembled WGS sequence"/>
</dbReference>
<dbReference type="PANTHER" id="PTHR30028:SF0">
    <property type="entry name" value="PROTEIN ALUMINUM SENSITIVE 3"/>
    <property type="match status" value="1"/>
</dbReference>
<evidence type="ECO:0000256" key="6">
    <source>
        <dbReference type="SAM" id="Phobius"/>
    </source>
</evidence>
<reference evidence="7" key="1">
    <citation type="submission" date="2014-05" db="EMBL/GenBank/DDBJ databases">
        <title>Genome sequence of Mycobacterium aromaticivorans strain JS19b1T (= DSM 45407T).</title>
        <authorList>
            <person name="Kwak Y."/>
            <person name="Park G.-S."/>
            <person name="Li Q.X."/>
            <person name="Lee S.-E."/>
            <person name="Shin J.-H."/>
        </authorList>
    </citation>
    <scope>NUCLEOTIDE SEQUENCE [LARGE SCALE GENOMIC DNA]</scope>
    <source>
        <strain evidence="7">JS19b1</strain>
    </source>
</reference>
<feature type="transmembrane region" description="Helical" evidence="6">
    <location>
        <begin position="218"/>
        <end position="241"/>
    </location>
</feature>
<evidence type="ECO:0008006" key="9">
    <source>
        <dbReference type="Google" id="ProtNLM"/>
    </source>
</evidence>
<keyword evidence="5 6" id="KW-0472">Membrane</keyword>
<comment type="subcellular location">
    <subcellularLocation>
        <location evidence="1">Membrane</location>
        <topology evidence="1">Multi-pass membrane protein</topology>
    </subcellularLocation>
</comment>
<feature type="transmembrane region" description="Helical" evidence="6">
    <location>
        <begin position="123"/>
        <end position="143"/>
    </location>
</feature>
<accession>A0A064CRV5</accession>
<name>A0A064CRV5_9MYCO</name>
<evidence type="ECO:0000313" key="7">
    <source>
        <dbReference type="EMBL" id="KDF01444.1"/>
    </source>
</evidence>
<keyword evidence="4 6" id="KW-1133">Transmembrane helix</keyword>
<dbReference type="GO" id="GO:0005886">
    <property type="term" value="C:plasma membrane"/>
    <property type="evidence" value="ECO:0007669"/>
    <property type="project" value="TreeGrafter"/>
</dbReference>
<gene>
    <name evidence="7" type="ORF">Y900_021535</name>
</gene>
<feature type="transmembrane region" description="Helical" evidence="6">
    <location>
        <begin position="94"/>
        <end position="117"/>
    </location>
</feature>
<dbReference type="AlphaFoldDB" id="A0A064CRV5"/>
<keyword evidence="3 6" id="KW-0812">Transmembrane</keyword>
<dbReference type="OrthoDB" id="3212530at2"/>
<evidence type="ECO:0000256" key="3">
    <source>
        <dbReference type="ARBA" id="ARBA00022692"/>
    </source>
</evidence>
<comment type="similarity">
    <text evidence="2">Belongs to the UPF0014 family.</text>
</comment>
<evidence type="ECO:0000313" key="8">
    <source>
        <dbReference type="Proteomes" id="UP000022835"/>
    </source>
</evidence>
<organism evidence="7 8">
    <name type="scientific">Mycolicibacterium aromaticivorans JS19b1 = JCM 16368</name>
    <dbReference type="NCBI Taxonomy" id="1440774"/>
    <lineage>
        <taxon>Bacteria</taxon>
        <taxon>Bacillati</taxon>
        <taxon>Actinomycetota</taxon>
        <taxon>Actinomycetes</taxon>
        <taxon>Mycobacteriales</taxon>
        <taxon>Mycobacteriaceae</taxon>
        <taxon>Mycolicibacterium</taxon>
    </lineage>
</organism>
<dbReference type="InterPro" id="IPR005226">
    <property type="entry name" value="UPF0014_fam"/>
</dbReference>
<comment type="caution">
    <text evidence="7">The sequence shown here is derived from an EMBL/GenBank/DDBJ whole genome shotgun (WGS) entry which is preliminary data.</text>
</comment>
<dbReference type="Pfam" id="PF03649">
    <property type="entry name" value="UPF0014"/>
    <property type="match status" value="1"/>
</dbReference>
<dbReference type="STRING" id="1440774.Y900_021535"/>
<feature type="transmembrane region" description="Helical" evidence="6">
    <location>
        <begin position="12"/>
        <end position="32"/>
    </location>
</feature>
<evidence type="ECO:0000256" key="4">
    <source>
        <dbReference type="ARBA" id="ARBA00022989"/>
    </source>
</evidence>
<evidence type="ECO:0000256" key="5">
    <source>
        <dbReference type="ARBA" id="ARBA00023136"/>
    </source>
</evidence>
<feature type="transmembrane region" description="Helical" evidence="6">
    <location>
        <begin position="69"/>
        <end position="85"/>
    </location>
</feature>
<protein>
    <recommendedName>
        <fullName evidence="9">ABC transporter permease</fullName>
    </recommendedName>
</protein>
<feature type="transmembrane region" description="Helical" evidence="6">
    <location>
        <begin position="193"/>
        <end position="212"/>
    </location>
</feature>